<keyword evidence="2" id="KW-1133">Transmembrane helix</keyword>
<organism evidence="5 6">
    <name type="scientific">Thermophilibacter provencensis</name>
    <dbReference type="NCBI Taxonomy" id="1852386"/>
    <lineage>
        <taxon>Bacteria</taxon>
        <taxon>Bacillati</taxon>
        <taxon>Actinomycetota</taxon>
        <taxon>Coriobacteriia</taxon>
        <taxon>Coriobacteriales</taxon>
        <taxon>Atopobiaceae</taxon>
        <taxon>Thermophilibacter</taxon>
    </lineage>
</organism>
<reference evidence="5" key="2">
    <citation type="submission" date="2023-06" db="EMBL/GenBank/DDBJ databases">
        <authorList>
            <person name="Zeman M."/>
            <person name="Kubasova T."/>
            <person name="Jahodarova E."/>
            <person name="Nykrynova M."/>
            <person name="Rychlik I."/>
        </authorList>
    </citation>
    <scope>NUCLEOTIDE SEQUENCE</scope>
    <source>
        <strain evidence="5">153_Feed</strain>
    </source>
</reference>
<feature type="compositionally biased region" description="Low complexity" evidence="1">
    <location>
        <begin position="116"/>
        <end position="126"/>
    </location>
</feature>
<evidence type="ECO:0000259" key="3">
    <source>
        <dbReference type="Pfam" id="PF13240"/>
    </source>
</evidence>
<sequence length="520" mass="55362">MKCKKCGEELPDRARFCLICGTPVEAAADSDATPNNEEPEGEADSDATAVTDAAPEAAGEPAPDPDATREYQMEADAMPAAKKLEEPLEPTAVGAVPLVPLAPPPRATRIRPRAPRPYAAHAARSPYSDRRISDGPAWPASHAAKETAGPKVEAEEKREKAPEDAAAEHAPEHTEKPAAESREGNVATDLVNNLRDRAKSMGASRDRLFAIAAFVAAAAIIAVFLGVFATSWIGPLAPEPEPVPQVQPPSDGSIPPLTADDEDSDAQTLPEDAPEVRSAVDDYSWQELSQISALIADASSDADALELAESYNLCGADGKLDGTQTKTLELTSGTEVSMRVAGFRQDEKADGSGVAGITFIAEDPFDSLSMDSGEDATSWKDTSLRAYFEDEGADLLPEELADVVVAVNKTTNPVQGRGSQQIVTEDVLWVPSYSELVGEVTGGKRMGAYESEGEQYQLFEDLGVTWTDGGSAVALSGSYWWLRSPEVTNSRWFMCVSPDGITSYDHRPITPNAILVGFCL</sequence>
<feature type="compositionally biased region" description="Low complexity" evidence="1">
    <location>
        <begin position="46"/>
        <end position="61"/>
    </location>
</feature>
<dbReference type="InterPro" id="IPR026870">
    <property type="entry name" value="Zinc_ribbon_dom"/>
</dbReference>
<feature type="domain" description="Zinc-ribbon" evidence="3">
    <location>
        <begin position="2"/>
        <end position="24"/>
    </location>
</feature>
<dbReference type="Pfam" id="PF19789">
    <property type="entry name" value="DUF6273"/>
    <property type="match status" value="1"/>
</dbReference>
<feature type="compositionally biased region" description="Basic and acidic residues" evidence="1">
    <location>
        <begin position="152"/>
        <end position="183"/>
    </location>
</feature>
<feature type="domain" description="DUF6273" evidence="4">
    <location>
        <begin position="374"/>
        <end position="504"/>
    </location>
</feature>
<reference evidence="5" key="1">
    <citation type="submission" date="2023-06" db="EMBL/GenBank/DDBJ databases">
        <title>Identification and characterization of horizontal gene transfer across gut microbiota members of farm animals based on homology search.</title>
        <authorList>
            <person name="Schwarzerova J."/>
            <person name="Nykrynova M."/>
            <person name="Jureckova K."/>
            <person name="Cejkova D."/>
            <person name="Rychlik I."/>
        </authorList>
    </citation>
    <scope>NUCLEOTIDE SEQUENCE</scope>
    <source>
        <strain evidence="5">153_Feed</strain>
    </source>
</reference>
<evidence type="ECO:0000313" key="6">
    <source>
        <dbReference type="Proteomes" id="UP001529256"/>
    </source>
</evidence>
<accession>A0ABT7V2F4</accession>
<evidence type="ECO:0000256" key="2">
    <source>
        <dbReference type="SAM" id="Phobius"/>
    </source>
</evidence>
<feature type="region of interest" description="Disordered" evidence="1">
    <location>
        <begin position="239"/>
        <end position="277"/>
    </location>
</feature>
<evidence type="ECO:0000259" key="4">
    <source>
        <dbReference type="Pfam" id="PF19789"/>
    </source>
</evidence>
<evidence type="ECO:0000256" key="1">
    <source>
        <dbReference type="SAM" id="MobiDB-lite"/>
    </source>
</evidence>
<feature type="compositionally biased region" description="Low complexity" evidence="1">
    <location>
        <begin position="90"/>
        <end position="99"/>
    </location>
</feature>
<keyword evidence="2" id="KW-0472">Membrane</keyword>
<feature type="region of interest" description="Disordered" evidence="1">
    <location>
        <begin position="25"/>
        <end position="187"/>
    </location>
</feature>
<dbReference type="Proteomes" id="UP001529256">
    <property type="component" value="Unassembled WGS sequence"/>
</dbReference>
<gene>
    <name evidence="5" type="ORF">QUW25_03685</name>
</gene>
<keyword evidence="6" id="KW-1185">Reference proteome</keyword>
<comment type="caution">
    <text evidence="5">The sequence shown here is derived from an EMBL/GenBank/DDBJ whole genome shotgun (WGS) entry which is preliminary data.</text>
</comment>
<dbReference type="EMBL" id="JAUDEA010000004">
    <property type="protein sequence ID" value="MDM8270783.1"/>
    <property type="molecule type" value="Genomic_DNA"/>
</dbReference>
<keyword evidence="2" id="KW-0812">Transmembrane</keyword>
<dbReference type="InterPro" id="IPR046240">
    <property type="entry name" value="DUF6273"/>
</dbReference>
<name>A0ABT7V2F4_9ACTN</name>
<dbReference type="Pfam" id="PF13240">
    <property type="entry name" value="Zn_Ribbon_1"/>
    <property type="match status" value="1"/>
</dbReference>
<dbReference type="RefSeq" id="WP_289510882.1">
    <property type="nucleotide sequence ID" value="NZ_JAUDEA010000004.1"/>
</dbReference>
<feature type="transmembrane region" description="Helical" evidence="2">
    <location>
        <begin position="208"/>
        <end position="233"/>
    </location>
</feature>
<evidence type="ECO:0000313" key="5">
    <source>
        <dbReference type="EMBL" id="MDM8270783.1"/>
    </source>
</evidence>
<protein>
    <submittedName>
        <fullName evidence="5">DUF6273 domain-containing protein</fullName>
    </submittedName>
</protein>
<proteinExistence type="predicted"/>